<dbReference type="AlphaFoldDB" id="A0A3N5C2T5"/>
<comment type="caution">
    <text evidence="1">The sequence shown here is derived from an EMBL/GenBank/DDBJ whole genome shotgun (WGS) entry which is preliminary data.</text>
</comment>
<name>A0A3N5C2T5_9BACL</name>
<evidence type="ECO:0000313" key="2">
    <source>
        <dbReference type="Proteomes" id="UP000277108"/>
    </source>
</evidence>
<accession>A0A3N5C2T5</accession>
<reference evidence="1 2" key="1">
    <citation type="submission" date="2018-11" db="EMBL/GenBank/DDBJ databases">
        <title>Genomic Encyclopedia of Type Strains, Phase IV (KMG-IV): sequencing the most valuable type-strain genomes for metagenomic binning, comparative biology and taxonomic classification.</title>
        <authorList>
            <person name="Goeker M."/>
        </authorList>
    </citation>
    <scope>NUCLEOTIDE SEQUENCE [LARGE SCALE GENOMIC DNA]</scope>
    <source>
        <strain evidence="1 2">DSM 29158</strain>
    </source>
</reference>
<protein>
    <submittedName>
        <fullName evidence="1">Uncharacterized protein</fullName>
    </submittedName>
</protein>
<proteinExistence type="predicted"/>
<dbReference type="EMBL" id="RKRK01000003">
    <property type="protein sequence ID" value="RPF56428.1"/>
    <property type="molecule type" value="Genomic_DNA"/>
</dbReference>
<organism evidence="1 2">
    <name type="scientific">Abyssicoccus albus</name>
    <dbReference type="NCBI Taxonomy" id="1817405"/>
    <lineage>
        <taxon>Bacteria</taxon>
        <taxon>Bacillati</taxon>
        <taxon>Bacillota</taxon>
        <taxon>Bacilli</taxon>
        <taxon>Bacillales</taxon>
        <taxon>Abyssicoccaceae</taxon>
    </lineage>
</organism>
<dbReference type="Proteomes" id="UP000277108">
    <property type="component" value="Unassembled WGS sequence"/>
</dbReference>
<dbReference type="RefSeq" id="WP_123807821.1">
    <property type="nucleotide sequence ID" value="NZ_RKRK01000003.1"/>
</dbReference>
<evidence type="ECO:0000313" key="1">
    <source>
        <dbReference type="EMBL" id="RPF56428.1"/>
    </source>
</evidence>
<sequence>MLVQVKQFEPTKVYYSDYKIIFELERNDIILKFNEIEYKLDQSGKLTVSFDNNHEIDHTNDELYFKTGEEVYNINMYQLNKYSNISEVITNKYLLKVNAAKKGETNFEMTSFKGHSMKKVIRKEGANYNSLSIQNEKVNSVYNIEYEDDHEQINTKLLTDELIDSLEHDNKKRIIDHMLKNHNIKGLERLFNEES</sequence>
<keyword evidence="2" id="KW-1185">Reference proteome</keyword>
<gene>
    <name evidence="1" type="ORF">EDD62_1064</name>
</gene>